<name>A0A0E3F2L5_9CAUD</name>
<evidence type="ECO:0000313" key="4">
    <source>
        <dbReference type="Proteomes" id="UP000185335"/>
    </source>
</evidence>
<evidence type="ECO:0000313" key="1">
    <source>
        <dbReference type="EMBL" id="AIX17420.1"/>
    </source>
</evidence>
<dbReference type="OrthoDB" id="17492at10239"/>
<dbReference type="RefSeq" id="YP_009140768.1">
    <property type="nucleotide sequence ID" value="NC_027130.1"/>
</dbReference>
<proteinExistence type="predicted"/>
<dbReference type="EMBL" id="KJ019040">
    <property type="protein sequence ID" value="AIX17420.1"/>
    <property type="molecule type" value="Genomic_DNA"/>
</dbReference>
<keyword evidence="4" id="KW-1185">Reference proteome</keyword>
<protein>
    <submittedName>
        <fullName evidence="2">Uncharacterized protein</fullName>
    </submittedName>
</protein>
<dbReference type="Proteomes" id="UP000185334">
    <property type="component" value="Segment"/>
</dbReference>
<evidence type="ECO:0000313" key="2">
    <source>
        <dbReference type="EMBL" id="AIX19440.1"/>
    </source>
</evidence>
<dbReference type="EMBL" id="KJ019049">
    <property type="protein sequence ID" value="AIX19440.1"/>
    <property type="molecule type" value="Genomic_DNA"/>
</dbReference>
<gene>
    <name evidence="1" type="ORF">Syn7803C61_198</name>
    <name evidence="2" type="ORF">Syn7803C76_200</name>
</gene>
<dbReference type="Proteomes" id="UP000185335">
    <property type="component" value="Segment"/>
</dbReference>
<reference evidence="3 4" key="1">
    <citation type="submission" date="2013-12" db="EMBL/GenBank/DDBJ databases">
        <title>Ecological redundancy of diverse viral populations within a natural community.</title>
        <authorList>
            <person name="Gregory A.C."/>
            <person name="LaButti K."/>
            <person name="Copeland A."/>
            <person name="Woyke T."/>
            <person name="Sullivan M.B."/>
        </authorList>
    </citation>
    <scope>NUCLEOTIDE SEQUENCE [LARGE SCALE GENOMIC DNA]</scope>
    <source>
        <strain evidence="1">Syn7803C61</strain>
        <strain evidence="2">Syn7803C76</strain>
    </source>
</reference>
<organism evidence="2 3">
    <name type="scientific">Synechococcus phage ACG-2014b</name>
    <dbReference type="NCBI Taxonomy" id="1493508"/>
    <lineage>
        <taxon>Viruses</taxon>
        <taxon>Duplodnaviria</taxon>
        <taxon>Heunggongvirae</taxon>
        <taxon>Uroviricota</taxon>
        <taxon>Caudoviricetes</taxon>
        <taxon>Pantevenvirales</taxon>
        <taxon>Kyanoviridae</taxon>
        <taxon>Nereusvirus</taxon>
        <taxon>Nereusvirus tusconc4</taxon>
    </lineage>
</organism>
<evidence type="ECO:0000313" key="3">
    <source>
        <dbReference type="Proteomes" id="UP000185334"/>
    </source>
</evidence>
<dbReference type="KEGG" id="vg:24405344"/>
<sequence length="90" mass="10467">MKHHVPDEIRKLCFTCFTSLNEAERAVVMFGEDEYRKSLDLENDDAPCWKIPSGESTTFVGWNPMCIPTMDYIVWKLKRREQIAKGEIIG</sequence>
<accession>A0A0E3F2L5</accession>